<feature type="transmembrane region" description="Helical" evidence="8">
    <location>
        <begin position="556"/>
        <end position="573"/>
    </location>
</feature>
<gene>
    <name evidence="9" type="primary">SLC45A2</name>
    <name evidence="9" type="ORF">BLAG_LOCUS6336</name>
</gene>
<evidence type="ECO:0000256" key="7">
    <source>
        <dbReference type="SAM" id="MobiDB-lite"/>
    </source>
</evidence>
<proteinExistence type="inferred from homology"/>
<keyword evidence="4 8" id="KW-1133">Transmembrane helix</keyword>
<feature type="transmembrane region" description="Helical" evidence="8">
    <location>
        <begin position="443"/>
        <end position="465"/>
    </location>
</feature>
<feature type="transmembrane region" description="Helical" evidence="8">
    <location>
        <begin position="102"/>
        <end position="124"/>
    </location>
</feature>
<feature type="transmembrane region" description="Helical" evidence="8">
    <location>
        <begin position="219"/>
        <end position="240"/>
    </location>
</feature>
<dbReference type="PANTHER" id="PTHR19432">
    <property type="entry name" value="SUGAR TRANSPORTER"/>
    <property type="match status" value="1"/>
</dbReference>
<feature type="transmembrane region" description="Helical" evidence="8">
    <location>
        <begin position="45"/>
        <end position="64"/>
    </location>
</feature>
<accession>A0A8J9YX62</accession>
<dbReference type="InterPro" id="IPR036259">
    <property type="entry name" value="MFS_trans_sf"/>
</dbReference>
<comment type="subcellular location">
    <subcellularLocation>
        <location evidence="1">Membrane</location>
        <topology evidence="1">Multi-pass membrane protein</topology>
    </subcellularLocation>
</comment>
<keyword evidence="2" id="KW-0813">Transport</keyword>
<evidence type="ECO:0000256" key="6">
    <source>
        <dbReference type="ARBA" id="ARBA00038193"/>
    </source>
</evidence>
<evidence type="ECO:0000256" key="5">
    <source>
        <dbReference type="ARBA" id="ARBA00023136"/>
    </source>
</evidence>
<evidence type="ECO:0000313" key="10">
    <source>
        <dbReference type="Proteomes" id="UP000838412"/>
    </source>
</evidence>
<feature type="region of interest" description="Disordered" evidence="7">
    <location>
        <begin position="1"/>
        <end position="23"/>
    </location>
</feature>
<evidence type="ECO:0000256" key="8">
    <source>
        <dbReference type="SAM" id="Phobius"/>
    </source>
</evidence>
<dbReference type="InterPro" id="IPR011701">
    <property type="entry name" value="MFS"/>
</dbReference>
<feature type="transmembrane region" description="Helical" evidence="8">
    <location>
        <begin position="70"/>
        <end position="90"/>
    </location>
</feature>
<evidence type="ECO:0000313" key="9">
    <source>
        <dbReference type="EMBL" id="CAH1243339.1"/>
    </source>
</evidence>
<feature type="transmembrane region" description="Helical" evidence="8">
    <location>
        <begin position="410"/>
        <end position="431"/>
    </location>
</feature>
<dbReference type="Pfam" id="PF07690">
    <property type="entry name" value="MFS_1"/>
    <property type="match status" value="1"/>
</dbReference>
<reference evidence="9" key="1">
    <citation type="submission" date="2022-01" db="EMBL/GenBank/DDBJ databases">
        <authorList>
            <person name="Braso-Vives M."/>
        </authorList>
    </citation>
    <scope>NUCLEOTIDE SEQUENCE</scope>
</reference>
<dbReference type="AlphaFoldDB" id="A0A8J9YX62"/>
<sequence>METGEQTPLLRRDSGVPPAAGPAAVPRRPWRQLVMNGSILLGREFCYALEAALVLPVLMTIGMPRELYSIVWLIPPVFGFIFVPLIGSVSDHCRCRWGRRRPFILAFGIAIILGCAFFLNGNAIVDVIYGNHSRNRKRADRENVHTATLAVSMFGAILFDFAADFIESPIKAYLLDNCVEEDRRRGLDLQGVLSGLGGFLGYATGAIDWTKLGFLPGSEYHAIFVILCGIFCACLLLNLFSIREVPLDELEVHPPELPKYAGTKLKEDPLTVIAVDPKYGVMYMSDDPAVIICEKGLQKVVVSSVYGGGDRCDEDGGIPSQRTVVSGMADDPDTTAGTELAHRLSITAYFTSILRMPKELACLCVSNFLGWASFLSVMLFFTDFMGRGVYKGNPGAPADSPDRILYDRGVMVGCWGLTINAASCALYSMSLERILGRVSYRTMYVFGYLVFGAGIGSMAIIAQLTEARWEIILLCPVMGIMYGTLNNIPYKLISRYHTRDEYIRCGVDGLERRGMGIDCALVSSQNQLSQIIIGASMGSIVAAVGSVISVTVCSSMLAFTACIAAALLVHYQVDRRENTP</sequence>
<keyword evidence="10" id="KW-1185">Reference proteome</keyword>
<feature type="transmembrane region" description="Helical" evidence="8">
    <location>
        <begin position="360"/>
        <end position="381"/>
    </location>
</feature>
<dbReference type="EMBL" id="OV696698">
    <property type="protein sequence ID" value="CAH1243339.1"/>
    <property type="molecule type" value="Genomic_DNA"/>
</dbReference>
<comment type="similarity">
    <text evidence="6">Belongs to the glycoside-pentoside-hexuronide (GPH) cation symporter transporter (TC 2.A.2) family.</text>
</comment>
<dbReference type="GO" id="GO:0008506">
    <property type="term" value="F:sucrose:proton symporter activity"/>
    <property type="evidence" value="ECO:0007669"/>
    <property type="project" value="TreeGrafter"/>
</dbReference>
<protein>
    <submittedName>
        <fullName evidence="9">SLC45A2 protein</fullName>
    </submittedName>
</protein>
<feature type="transmembrane region" description="Helical" evidence="8">
    <location>
        <begin position="471"/>
        <end position="490"/>
    </location>
</feature>
<dbReference type="Proteomes" id="UP000838412">
    <property type="component" value="Chromosome 13"/>
</dbReference>
<feature type="transmembrane region" description="Helical" evidence="8">
    <location>
        <begin position="144"/>
        <end position="166"/>
    </location>
</feature>
<evidence type="ECO:0000256" key="3">
    <source>
        <dbReference type="ARBA" id="ARBA00022692"/>
    </source>
</evidence>
<dbReference type="GO" id="GO:0016020">
    <property type="term" value="C:membrane"/>
    <property type="evidence" value="ECO:0007669"/>
    <property type="project" value="UniProtKB-SubCell"/>
</dbReference>
<evidence type="ECO:0000256" key="1">
    <source>
        <dbReference type="ARBA" id="ARBA00004141"/>
    </source>
</evidence>
<evidence type="ECO:0000256" key="4">
    <source>
        <dbReference type="ARBA" id="ARBA00022989"/>
    </source>
</evidence>
<keyword evidence="3 8" id="KW-0812">Transmembrane</keyword>
<organism evidence="9 10">
    <name type="scientific">Branchiostoma lanceolatum</name>
    <name type="common">Common lancelet</name>
    <name type="synonym">Amphioxus lanceolatum</name>
    <dbReference type="NCBI Taxonomy" id="7740"/>
    <lineage>
        <taxon>Eukaryota</taxon>
        <taxon>Metazoa</taxon>
        <taxon>Chordata</taxon>
        <taxon>Cephalochordata</taxon>
        <taxon>Leptocardii</taxon>
        <taxon>Amphioxiformes</taxon>
        <taxon>Branchiostomatidae</taxon>
        <taxon>Branchiostoma</taxon>
    </lineage>
</organism>
<dbReference type="PANTHER" id="PTHR19432:SF34">
    <property type="entry name" value="MEMBRANE-ASSOCIATED TRANSPORTER PROTEIN"/>
    <property type="match status" value="1"/>
</dbReference>
<dbReference type="SUPFAM" id="SSF103473">
    <property type="entry name" value="MFS general substrate transporter"/>
    <property type="match status" value="1"/>
</dbReference>
<keyword evidence="5 8" id="KW-0472">Membrane</keyword>
<feature type="transmembrane region" description="Helical" evidence="8">
    <location>
        <begin position="187"/>
        <end position="207"/>
    </location>
</feature>
<name>A0A8J9YX62_BRALA</name>
<dbReference type="OrthoDB" id="28755at2759"/>
<evidence type="ECO:0000256" key="2">
    <source>
        <dbReference type="ARBA" id="ARBA00022448"/>
    </source>
</evidence>
<dbReference type="Gene3D" id="1.20.1250.20">
    <property type="entry name" value="MFS general substrate transporter like domains"/>
    <property type="match status" value="1"/>
</dbReference>
<dbReference type="CDD" id="cd17313">
    <property type="entry name" value="MFS_SLC45_SUC"/>
    <property type="match status" value="1"/>
</dbReference>